<keyword evidence="3" id="KW-1185">Reference proteome</keyword>
<reference evidence="2 3" key="1">
    <citation type="submission" date="2024-04" db="EMBL/GenBank/DDBJ databases">
        <title>Symmetric and asymmetric DNA N6-adenine methylation regulates different biological responses in Mucorales.</title>
        <authorList>
            <consortium name="Lawrence Berkeley National Laboratory"/>
            <person name="Lax C."/>
            <person name="Mondo S.J."/>
            <person name="Osorio-Concepcion M."/>
            <person name="Muszewska A."/>
            <person name="Corrochano-Luque M."/>
            <person name="Gutierrez G."/>
            <person name="Riley R."/>
            <person name="Lipzen A."/>
            <person name="Guo J."/>
            <person name="Hundley H."/>
            <person name="Amirebrahimi M."/>
            <person name="Ng V."/>
            <person name="Lorenzo-Gutierrez D."/>
            <person name="Binder U."/>
            <person name="Yang J."/>
            <person name="Song Y."/>
            <person name="Canovas D."/>
            <person name="Navarro E."/>
            <person name="Freitag M."/>
            <person name="Gabaldon T."/>
            <person name="Grigoriev I.V."/>
            <person name="Corrochano L.M."/>
            <person name="Nicolas F.E."/>
            <person name="Garre V."/>
        </authorList>
    </citation>
    <scope>NUCLEOTIDE SEQUENCE [LARGE SCALE GENOMIC DNA]</scope>
    <source>
        <strain evidence="2 3">L51</strain>
    </source>
</reference>
<dbReference type="EMBL" id="JBCLYO010000002">
    <property type="protein sequence ID" value="KAL0092410.1"/>
    <property type="molecule type" value="Genomic_DNA"/>
</dbReference>
<keyword evidence="1" id="KW-0472">Membrane</keyword>
<dbReference type="Proteomes" id="UP001448207">
    <property type="component" value="Unassembled WGS sequence"/>
</dbReference>
<keyword evidence="1" id="KW-0812">Transmembrane</keyword>
<organism evidence="2 3">
    <name type="scientific">Phycomyces blakesleeanus</name>
    <dbReference type="NCBI Taxonomy" id="4837"/>
    <lineage>
        <taxon>Eukaryota</taxon>
        <taxon>Fungi</taxon>
        <taxon>Fungi incertae sedis</taxon>
        <taxon>Mucoromycota</taxon>
        <taxon>Mucoromycotina</taxon>
        <taxon>Mucoromycetes</taxon>
        <taxon>Mucorales</taxon>
        <taxon>Phycomycetaceae</taxon>
        <taxon>Phycomyces</taxon>
    </lineage>
</organism>
<evidence type="ECO:0000313" key="2">
    <source>
        <dbReference type="EMBL" id="KAL0092410.1"/>
    </source>
</evidence>
<keyword evidence="1" id="KW-1133">Transmembrane helix</keyword>
<sequence length="78" mass="9169">YVTLCGTHAVTEWVVTGQVHFFFYFSLFYCTVLYYTVLYCIESPLFHSIGFVSYYLVLFYGINKYLKDSRSIDSCSTH</sequence>
<comment type="caution">
    <text evidence="2">The sequence shown here is derived from an EMBL/GenBank/DDBJ whole genome shotgun (WGS) entry which is preliminary data.</text>
</comment>
<gene>
    <name evidence="2" type="ORF">J3Q64DRAFT_1718854</name>
</gene>
<feature type="non-terminal residue" evidence="2">
    <location>
        <position position="1"/>
    </location>
</feature>
<name>A0ABR3B8N6_PHYBL</name>
<feature type="transmembrane region" description="Helical" evidence="1">
    <location>
        <begin position="21"/>
        <end position="39"/>
    </location>
</feature>
<feature type="transmembrane region" description="Helical" evidence="1">
    <location>
        <begin position="45"/>
        <end position="62"/>
    </location>
</feature>
<evidence type="ECO:0000256" key="1">
    <source>
        <dbReference type="SAM" id="Phobius"/>
    </source>
</evidence>
<accession>A0ABR3B8N6</accession>
<protein>
    <submittedName>
        <fullName evidence="2">Uncharacterized protein</fullName>
    </submittedName>
</protein>
<evidence type="ECO:0000313" key="3">
    <source>
        <dbReference type="Proteomes" id="UP001448207"/>
    </source>
</evidence>
<proteinExistence type="predicted"/>